<dbReference type="GO" id="GO:0005737">
    <property type="term" value="C:cytoplasm"/>
    <property type="evidence" value="ECO:0007669"/>
    <property type="project" value="UniProtKB-SubCell"/>
</dbReference>
<name>A0A1I4L9L7_9FIRM</name>
<keyword evidence="7 13" id="KW-0808">Transferase</keyword>
<evidence type="ECO:0000256" key="1">
    <source>
        <dbReference type="ARBA" id="ARBA00002724"/>
    </source>
</evidence>
<accession>A0A1I4L9L7</accession>
<evidence type="ECO:0000256" key="11">
    <source>
        <dbReference type="ARBA" id="ARBA00031088"/>
    </source>
</evidence>
<proteinExistence type="inferred from homology"/>
<comment type="catalytic activity">
    <reaction evidence="12">
        <text>cytidine(967) in 16S rRNA + S-adenosyl-L-methionine = 5-methylcytidine(967) in 16S rRNA + S-adenosyl-L-homocysteine + H(+)</text>
        <dbReference type="Rhea" id="RHEA:42748"/>
        <dbReference type="Rhea" id="RHEA-COMP:10219"/>
        <dbReference type="Rhea" id="RHEA-COMP:10220"/>
        <dbReference type="ChEBI" id="CHEBI:15378"/>
        <dbReference type="ChEBI" id="CHEBI:57856"/>
        <dbReference type="ChEBI" id="CHEBI:59789"/>
        <dbReference type="ChEBI" id="CHEBI:74483"/>
        <dbReference type="ChEBI" id="CHEBI:82748"/>
        <dbReference type="EC" id="2.1.1.176"/>
    </reaction>
</comment>
<dbReference type="SUPFAM" id="SSF53335">
    <property type="entry name" value="S-adenosyl-L-methionine-dependent methyltransferases"/>
    <property type="match status" value="1"/>
</dbReference>
<dbReference type="FunFam" id="3.40.50.150:FF:000022">
    <property type="entry name" value="Ribosomal RNA small subunit methyltransferase B"/>
    <property type="match status" value="1"/>
</dbReference>
<feature type="binding site" evidence="13">
    <location>
        <position position="329"/>
    </location>
    <ligand>
        <name>S-adenosyl-L-methionine</name>
        <dbReference type="ChEBI" id="CHEBI:59789"/>
    </ligand>
</feature>
<dbReference type="PANTHER" id="PTHR22807">
    <property type="entry name" value="NOP2 YEAST -RELATED NOL1/NOP2/FMU SUN DOMAIN-CONTAINING"/>
    <property type="match status" value="1"/>
</dbReference>
<evidence type="ECO:0000256" key="12">
    <source>
        <dbReference type="ARBA" id="ARBA00047283"/>
    </source>
</evidence>
<dbReference type="RefSeq" id="WP_090938173.1">
    <property type="nucleotide sequence ID" value="NZ_FOTS01000023.1"/>
</dbReference>
<dbReference type="GO" id="GO:0006355">
    <property type="term" value="P:regulation of DNA-templated transcription"/>
    <property type="evidence" value="ECO:0007669"/>
    <property type="project" value="InterPro"/>
</dbReference>
<dbReference type="Pfam" id="PF01189">
    <property type="entry name" value="Methyltr_RsmB-F"/>
    <property type="match status" value="1"/>
</dbReference>
<evidence type="ECO:0000256" key="3">
    <source>
        <dbReference type="ARBA" id="ARBA00012140"/>
    </source>
</evidence>
<dbReference type="SUPFAM" id="SSF48013">
    <property type="entry name" value="NusB-like"/>
    <property type="match status" value="1"/>
</dbReference>
<evidence type="ECO:0000256" key="8">
    <source>
        <dbReference type="ARBA" id="ARBA00022691"/>
    </source>
</evidence>
<evidence type="ECO:0000256" key="9">
    <source>
        <dbReference type="ARBA" id="ARBA00022884"/>
    </source>
</evidence>
<dbReference type="OrthoDB" id="9810297at2"/>
<feature type="domain" description="SAM-dependent MTase RsmB/NOP-type" evidence="14">
    <location>
        <begin position="170"/>
        <end position="442"/>
    </location>
</feature>
<dbReference type="AlphaFoldDB" id="A0A1I4L9L7"/>
<dbReference type="InterPro" id="IPR001678">
    <property type="entry name" value="MeTrfase_RsmB-F_NOP2_dom"/>
</dbReference>
<evidence type="ECO:0000256" key="5">
    <source>
        <dbReference type="ARBA" id="ARBA00022552"/>
    </source>
</evidence>
<comment type="subcellular location">
    <subcellularLocation>
        <location evidence="2">Cytoplasm</location>
    </subcellularLocation>
</comment>
<evidence type="ECO:0000256" key="6">
    <source>
        <dbReference type="ARBA" id="ARBA00022603"/>
    </source>
</evidence>
<evidence type="ECO:0000256" key="10">
    <source>
        <dbReference type="ARBA" id="ARBA00030399"/>
    </source>
</evidence>
<dbReference type="STRING" id="1123291.SAMN04490355_102316"/>
<dbReference type="Pfam" id="PF01029">
    <property type="entry name" value="NusB"/>
    <property type="match status" value="1"/>
</dbReference>
<keyword evidence="8 13" id="KW-0949">S-adenosyl-L-methionine</keyword>
<dbReference type="Gene3D" id="3.30.70.1170">
    <property type="entry name" value="Sun protein, domain 3"/>
    <property type="match status" value="1"/>
</dbReference>
<keyword evidence="4" id="KW-0963">Cytoplasm</keyword>
<feature type="binding site" evidence="13">
    <location>
        <position position="284"/>
    </location>
    <ligand>
        <name>S-adenosyl-L-methionine</name>
        <dbReference type="ChEBI" id="CHEBI:59789"/>
    </ligand>
</feature>
<keyword evidence="9 13" id="KW-0694">RNA-binding</keyword>
<dbReference type="InterPro" id="IPR029063">
    <property type="entry name" value="SAM-dependent_MTases_sf"/>
</dbReference>
<dbReference type="Proteomes" id="UP000199520">
    <property type="component" value="Unassembled WGS sequence"/>
</dbReference>
<dbReference type="GO" id="GO:0003723">
    <property type="term" value="F:RNA binding"/>
    <property type="evidence" value="ECO:0007669"/>
    <property type="project" value="UniProtKB-UniRule"/>
</dbReference>
<dbReference type="InterPro" id="IPR006027">
    <property type="entry name" value="NusB_RsmB_TIM44"/>
</dbReference>
<evidence type="ECO:0000256" key="7">
    <source>
        <dbReference type="ARBA" id="ARBA00022679"/>
    </source>
</evidence>
<dbReference type="EC" id="2.1.1.176" evidence="3"/>
<evidence type="ECO:0000313" key="16">
    <source>
        <dbReference type="Proteomes" id="UP000199520"/>
    </source>
</evidence>
<dbReference type="InterPro" id="IPR004573">
    <property type="entry name" value="rRNA_ssu_MeTfrase_B"/>
</dbReference>
<feature type="active site" description="Nucleophile" evidence="13">
    <location>
        <position position="382"/>
    </location>
</feature>
<dbReference type="Pfam" id="PF22458">
    <property type="entry name" value="RsmF-B_ferredox"/>
    <property type="match status" value="1"/>
</dbReference>
<evidence type="ECO:0000259" key="14">
    <source>
        <dbReference type="PROSITE" id="PS51686"/>
    </source>
</evidence>
<dbReference type="NCBIfam" id="TIGR00563">
    <property type="entry name" value="rsmB"/>
    <property type="match status" value="1"/>
</dbReference>
<sequence>MDAREIALKIINDVTSNHAYANIALVRELNRHKISDQDRRFITELVYGTIKAGETLDWMIGHYVTRSLNKVAPVILNILRMGMYQIFFLSKVPVSAACNQAVELTKKYGHTGTVKFVNAVLRNAGRGPEKVIYPDREKDIVKFLALKYFHPQWMVGRWVKRLGADAAEELCQINNVTPALSLRTNTLKNTREELLDVLNQEGVSAEASVWTPEGIVCHSYPALSTLKSLRDGLFQIQDESSMLVAHVLAPKPGEFIIDACGAPGGKSTHIATLMENKGRVLSTDVYEHKLVLTKENAQRLGLTIIDVQSLDATTLGDHYTRQADKVLVDAPCSGLGVLRRKADSRWRKTEDMFKELPILQMAILKSAAECVKLGGTLVYSTCTTEPEENQEVVDNFLKENPDFALQHAGEMFPVTENKAEMVQLWPHIDHVDGFFISRLVRVK</sequence>
<keyword evidence="6 13" id="KW-0489">Methyltransferase</keyword>
<dbReference type="NCBIfam" id="NF011494">
    <property type="entry name" value="PRK14902.1"/>
    <property type="match status" value="1"/>
</dbReference>
<comment type="similarity">
    <text evidence="13">Belongs to the class I-like SAM-binding methyltransferase superfamily. RsmB/NOP family.</text>
</comment>
<feature type="binding site" evidence="13">
    <location>
        <position position="311"/>
    </location>
    <ligand>
        <name>S-adenosyl-L-methionine</name>
        <dbReference type="ChEBI" id="CHEBI:59789"/>
    </ligand>
</feature>
<dbReference type="EMBL" id="FOTS01000023">
    <property type="protein sequence ID" value="SFL87337.1"/>
    <property type="molecule type" value="Genomic_DNA"/>
</dbReference>
<dbReference type="PANTHER" id="PTHR22807:SF53">
    <property type="entry name" value="RIBOSOMAL RNA SMALL SUBUNIT METHYLTRANSFERASE B-RELATED"/>
    <property type="match status" value="1"/>
</dbReference>
<evidence type="ECO:0000256" key="4">
    <source>
        <dbReference type="ARBA" id="ARBA00022490"/>
    </source>
</evidence>
<dbReference type="InterPro" id="IPR023267">
    <property type="entry name" value="RCMT"/>
</dbReference>
<keyword evidence="16" id="KW-1185">Reference proteome</keyword>
<organism evidence="15 16">
    <name type="scientific">Pelosinus propionicus DSM 13327</name>
    <dbReference type="NCBI Taxonomy" id="1123291"/>
    <lineage>
        <taxon>Bacteria</taxon>
        <taxon>Bacillati</taxon>
        <taxon>Bacillota</taxon>
        <taxon>Negativicutes</taxon>
        <taxon>Selenomonadales</taxon>
        <taxon>Sporomusaceae</taxon>
        <taxon>Pelosinus</taxon>
    </lineage>
</organism>
<dbReference type="InterPro" id="IPR054728">
    <property type="entry name" value="RsmB-like_ferredoxin"/>
</dbReference>
<reference evidence="16" key="1">
    <citation type="submission" date="2016-10" db="EMBL/GenBank/DDBJ databases">
        <authorList>
            <person name="Varghese N."/>
            <person name="Submissions S."/>
        </authorList>
    </citation>
    <scope>NUCLEOTIDE SEQUENCE [LARGE SCALE GENOMIC DNA]</scope>
    <source>
        <strain evidence="16">DSM 13327</strain>
    </source>
</reference>
<evidence type="ECO:0000256" key="2">
    <source>
        <dbReference type="ARBA" id="ARBA00004496"/>
    </source>
</evidence>
<evidence type="ECO:0000256" key="13">
    <source>
        <dbReference type="PROSITE-ProRule" id="PRU01023"/>
    </source>
</evidence>
<gene>
    <name evidence="15" type="ORF">SAMN04490355_102316</name>
</gene>
<dbReference type="GO" id="GO:0008649">
    <property type="term" value="F:rRNA methyltransferase activity"/>
    <property type="evidence" value="ECO:0007669"/>
    <property type="project" value="InterPro"/>
</dbReference>
<dbReference type="PROSITE" id="PS51686">
    <property type="entry name" value="SAM_MT_RSMB_NOP"/>
    <property type="match status" value="1"/>
</dbReference>
<dbReference type="Gene3D" id="3.40.50.150">
    <property type="entry name" value="Vaccinia Virus protein VP39"/>
    <property type="match status" value="1"/>
</dbReference>
<dbReference type="InterPro" id="IPR049560">
    <property type="entry name" value="MeTrfase_RsmB-F_NOP2_cat"/>
</dbReference>
<dbReference type="PRINTS" id="PR02008">
    <property type="entry name" value="RCMTFAMILY"/>
</dbReference>
<evidence type="ECO:0000313" key="15">
    <source>
        <dbReference type="EMBL" id="SFL87337.1"/>
    </source>
</evidence>
<comment type="function">
    <text evidence="1">Specifically methylates the cytosine at position 967 (m5C967) of 16S rRNA.</text>
</comment>
<dbReference type="Gene3D" id="1.10.940.10">
    <property type="entry name" value="NusB-like"/>
    <property type="match status" value="1"/>
</dbReference>
<comment type="caution">
    <text evidence="13">Lacks conserved residue(s) required for the propagation of feature annotation.</text>
</comment>
<dbReference type="InterPro" id="IPR035926">
    <property type="entry name" value="NusB-like_sf"/>
</dbReference>
<keyword evidence="5" id="KW-0698">rRNA processing</keyword>
<protein>
    <recommendedName>
        <fullName evidence="3">16S rRNA (cytosine(967)-C(5))-methyltransferase</fullName>
        <ecNumber evidence="3">2.1.1.176</ecNumber>
    </recommendedName>
    <alternativeName>
        <fullName evidence="10">16S rRNA m5C967 methyltransferase</fullName>
    </alternativeName>
    <alternativeName>
        <fullName evidence="11">rRNA (cytosine-C(5)-)-methyltransferase RsmB</fullName>
    </alternativeName>
</protein>